<dbReference type="SUPFAM" id="SSF57783">
    <property type="entry name" value="Zinc beta-ribbon"/>
    <property type="match status" value="1"/>
</dbReference>
<evidence type="ECO:0000259" key="4">
    <source>
        <dbReference type="PROSITE" id="PS51133"/>
    </source>
</evidence>
<evidence type="ECO:0000313" key="5">
    <source>
        <dbReference type="EMBL" id="QHT98652.1"/>
    </source>
</evidence>
<dbReference type="GO" id="GO:0003676">
    <property type="term" value="F:nucleic acid binding"/>
    <property type="evidence" value="ECO:0007669"/>
    <property type="project" value="InterPro"/>
</dbReference>
<dbReference type="Pfam" id="PF01096">
    <property type="entry name" value="Zn_ribbon_TFIIS"/>
    <property type="match status" value="1"/>
</dbReference>
<keyword evidence="1" id="KW-0479">Metal-binding</keyword>
<dbReference type="InterPro" id="IPR001222">
    <property type="entry name" value="Znf_TFIIS"/>
</dbReference>
<proteinExistence type="predicted"/>
<evidence type="ECO:0000256" key="3">
    <source>
        <dbReference type="ARBA" id="ARBA00022833"/>
    </source>
</evidence>
<dbReference type="GO" id="GO:0008270">
    <property type="term" value="F:zinc ion binding"/>
    <property type="evidence" value="ECO:0007669"/>
    <property type="project" value="UniProtKB-KW"/>
</dbReference>
<reference evidence="5" key="1">
    <citation type="journal article" date="2020" name="Nature">
        <title>Giant virus diversity and host interactions through global metagenomics.</title>
        <authorList>
            <person name="Schulz F."/>
            <person name="Roux S."/>
            <person name="Paez-Espino D."/>
            <person name="Jungbluth S."/>
            <person name="Walsh D.A."/>
            <person name="Denef V.J."/>
            <person name="McMahon K.D."/>
            <person name="Konstantinidis K.T."/>
            <person name="Eloe-Fadrosh E.A."/>
            <person name="Kyrpides N.C."/>
            <person name="Woyke T."/>
        </authorList>
    </citation>
    <scope>NUCLEOTIDE SEQUENCE</scope>
    <source>
        <strain evidence="5">GVMAG-M-3300025676-16</strain>
    </source>
</reference>
<name>A0A6C0IZY1_9ZZZZ</name>
<sequence length="147" mass="17216">MDIRQTGKNALQKVLTHQKNIDIIESYINKSCSNLEDDEEYVKQYNSFIYQAIGDIIKKVPLKNILASIKNDELGWEHSCFKEYKTIMEEQDDFIENPFEVIEGCMECQKCKSKRVFYYQKQSRSCDEGFNTYASCCNCDAKWTIKG</sequence>
<organism evidence="5">
    <name type="scientific">viral metagenome</name>
    <dbReference type="NCBI Taxonomy" id="1070528"/>
    <lineage>
        <taxon>unclassified sequences</taxon>
        <taxon>metagenomes</taxon>
        <taxon>organismal metagenomes</taxon>
    </lineage>
</organism>
<feature type="domain" description="TFIIS-type" evidence="4">
    <location>
        <begin position="104"/>
        <end position="144"/>
    </location>
</feature>
<dbReference type="AlphaFoldDB" id="A0A6C0IZY1"/>
<dbReference type="PROSITE" id="PS51133">
    <property type="entry name" value="ZF_TFIIS_2"/>
    <property type="match status" value="1"/>
</dbReference>
<evidence type="ECO:0000256" key="1">
    <source>
        <dbReference type="ARBA" id="ARBA00022723"/>
    </source>
</evidence>
<evidence type="ECO:0000256" key="2">
    <source>
        <dbReference type="ARBA" id="ARBA00022771"/>
    </source>
</evidence>
<keyword evidence="3" id="KW-0862">Zinc</keyword>
<dbReference type="SMART" id="SM00440">
    <property type="entry name" value="ZnF_C2C2"/>
    <property type="match status" value="1"/>
</dbReference>
<dbReference type="GO" id="GO:0006351">
    <property type="term" value="P:DNA-templated transcription"/>
    <property type="evidence" value="ECO:0007669"/>
    <property type="project" value="InterPro"/>
</dbReference>
<dbReference type="EMBL" id="MN740294">
    <property type="protein sequence ID" value="QHT98652.1"/>
    <property type="molecule type" value="Genomic_DNA"/>
</dbReference>
<dbReference type="Gene3D" id="2.20.25.10">
    <property type="match status" value="1"/>
</dbReference>
<keyword evidence="2" id="KW-0863">Zinc-finger</keyword>
<accession>A0A6C0IZY1</accession>
<protein>
    <recommendedName>
        <fullName evidence="4">TFIIS-type domain-containing protein</fullName>
    </recommendedName>
</protein>